<reference evidence="2 3" key="1">
    <citation type="submission" date="2017-10" db="EMBL/GenBank/DDBJ databases">
        <title>Comparative genomics in systemic dimorphic fungi from Ajellomycetaceae.</title>
        <authorList>
            <person name="Munoz J.F."/>
            <person name="Mcewen J.G."/>
            <person name="Clay O.K."/>
            <person name="Cuomo C.A."/>
        </authorList>
    </citation>
    <scope>NUCLEOTIDE SEQUENCE [LARGE SCALE GENOMIC DNA]</scope>
    <source>
        <strain evidence="2 3">UAMH7299</strain>
    </source>
</reference>
<sequence>MHDYWRNAKKDIQRIIWASRAEQKEAVEQLAETNRALADELLTDEQIDLDSLIAIGGRVKLAIGQGDIDKFIRARDKLLHYLHQNNLPVTWGIRLAHFGQKQGIDSESPDPLTMSNQKGYNT</sequence>
<name>A0A2B7WGB5_POLH7</name>
<feature type="non-terminal residue" evidence="2">
    <location>
        <position position="122"/>
    </location>
</feature>
<protein>
    <submittedName>
        <fullName evidence="2">Uncharacterized protein</fullName>
    </submittedName>
</protein>
<proteinExistence type="predicted"/>
<organism evidence="2 3">
    <name type="scientific">Polytolypa hystricis (strain UAMH7299)</name>
    <dbReference type="NCBI Taxonomy" id="1447883"/>
    <lineage>
        <taxon>Eukaryota</taxon>
        <taxon>Fungi</taxon>
        <taxon>Dikarya</taxon>
        <taxon>Ascomycota</taxon>
        <taxon>Pezizomycotina</taxon>
        <taxon>Eurotiomycetes</taxon>
        <taxon>Eurotiomycetidae</taxon>
        <taxon>Onygenales</taxon>
        <taxon>Onygenales incertae sedis</taxon>
        <taxon>Polytolypa</taxon>
    </lineage>
</organism>
<evidence type="ECO:0000313" key="3">
    <source>
        <dbReference type="Proteomes" id="UP000224634"/>
    </source>
</evidence>
<dbReference type="AlphaFoldDB" id="A0A2B7WGB5"/>
<comment type="caution">
    <text evidence="2">The sequence shown here is derived from an EMBL/GenBank/DDBJ whole genome shotgun (WGS) entry which is preliminary data.</text>
</comment>
<feature type="compositionally biased region" description="Polar residues" evidence="1">
    <location>
        <begin position="113"/>
        <end position="122"/>
    </location>
</feature>
<dbReference type="EMBL" id="PDNA01000430">
    <property type="protein sequence ID" value="PGG95510.1"/>
    <property type="molecule type" value="Genomic_DNA"/>
</dbReference>
<evidence type="ECO:0000313" key="2">
    <source>
        <dbReference type="EMBL" id="PGG95510.1"/>
    </source>
</evidence>
<feature type="region of interest" description="Disordered" evidence="1">
    <location>
        <begin position="102"/>
        <end position="122"/>
    </location>
</feature>
<dbReference type="Proteomes" id="UP000224634">
    <property type="component" value="Unassembled WGS sequence"/>
</dbReference>
<evidence type="ECO:0000256" key="1">
    <source>
        <dbReference type="SAM" id="MobiDB-lite"/>
    </source>
</evidence>
<keyword evidence="3" id="KW-1185">Reference proteome</keyword>
<accession>A0A2B7WGB5</accession>
<gene>
    <name evidence="2" type="ORF">AJ80_09946</name>
</gene>